<organism evidence="1 3">
    <name type="scientific">Phytophthora nicotianae</name>
    <name type="common">Potato buckeye rot agent</name>
    <name type="synonym">Phytophthora parasitica</name>
    <dbReference type="NCBI Taxonomy" id="4792"/>
    <lineage>
        <taxon>Eukaryota</taxon>
        <taxon>Sar</taxon>
        <taxon>Stramenopiles</taxon>
        <taxon>Oomycota</taxon>
        <taxon>Peronosporomycetes</taxon>
        <taxon>Peronosporales</taxon>
        <taxon>Peronosporaceae</taxon>
        <taxon>Phytophthora</taxon>
    </lineage>
</organism>
<reference evidence="2" key="1">
    <citation type="submission" date="2013-11" db="EMBL/GenBank/DDBJ databases">
        <title>The Genome Sequence of Phytophthora parasitica CHvinca01.</title>
        <authorList>
            <consortium name="The Broad Institute Genomics Platform"/>
            <person name="Russ C."/>
            <person name="Tyler B."/>
            <person name="Panabieres F."/>
            <person name="Shan W."/>
            <person name="Tripathy S."/>
            <person name="Grunwald N."/>
            <person name="Machado M."/>
            <person name="Johnson C.S."/>
            <person name="Arredondo F."/>
            <person name="Hong C."/>
            <person name="Coffey M."/>
            <person name="Young S.K."/>
            <person name="Zeng Q."/>
            <person name="Gargeya S."/>
            <person name="Fitzgerald M."/>
            <person name="Abouelleil A."/>
            <person name="Alvarado L."/>
            <person name="Chapman S.B."/>
            <person name="Gainer-Dewar J."/>
            <person name="Goldberg J."/>
            <person name="Griggs A."/>
            <person name="Gujja S."/>
            <person name="Hansen M."/>
            <person name="Howarth C."/>
            <person name="Imamovic A."/>
            <person name="Ireland A."/>
            <person name="Larimer J."/>
            <person name="McCowan C."/>
            <person name="Murphy C."/>
            <person name="Pearson M."/>
            <person name="Poon T.W."/>
            <person name="Priest M."/>
            <person name="Roberts A."/>
            <person name="Saif S."/>
            <person name="Shea T."/>
            <person name="Sykes S."/>
            <person name="Wortman J."/>
            <person name="Nusbaum C."/>
            <person name="Birren B."/>
        </authorList>
    </citation>
    <scope>NUCLEOTIDE SEQUENCE [LARGE SCALE GENOMIC DNA]</scope>
    <source>
        <strain evidence="2">CHvinca01</strain>
    </source>
</reference>
<dbReference type="Proteomes" id="UP000054423">
    <property type="component" value="Unassembled WGS sequence"/>
</dbReference>
<proteinExistence type="predicted"/>
<gene>
    <name evidence="1" type="ORF">L916_08372</name>
    <name evidence="2" type="ORF">L917_08276</name>
</gene>
<evidence type="ECO:0000313" key="3">
    <source>
        <dbReference type="Proteomes" id="UP000053864"/>
    </source>
</evidence>
<reference evidence="1 3" key="2">
    <citation type="submission" date="2013-11" db="EMBL/GenBank/DDBJ databases">
        <title>The Genome Sequence of Phytophthora parasitica CJ05E6.</title>
        <authorList>
            <consortium name="The Broad Institute Genomics Platform"/>
            <person name="Russ C."/>
            <person name="Tyler B."/>
            <person name="Panabieres F."/>
            <person name="Shan W."/>
            <person name="Tripathy S."/>
            <person name="Grunwald N."/>
            <person name="Machado M."/>
            <person name="Johnson C.S."/>
            <person name="Arredondo F."/>
            <person name="Hong C."/>
            <person name="Coffey M."/>
            <person name="Young S.K."/>
            <person name="Zeng Q."/>
            <person name="Gargeya S."/>
            <person name="Fitzgerald M."/>
            <person name="Abouelleil A."/>
            <person name="Alvarado L."/>
            <person name="Chapman S.B."/>
            <person name="Gainer-Dewar J."/>
            <person name="Goldberg J."/>
            <person name="Griggs A."/>
            <person name="Gujja S."/>
            <person name="Hansen M."/>
            <person name="Howarth C."/>
            <person name="Imamovic A."/>
            <person name="Ireland A."/>
            <person name="Larimer J."/>
            <person name="McCowan C."/>
            <person name="Murphy C."/>
            <person name="Pearson M."/>
            <person name="Poon T.W."/>
            <person name="Priest M."/>
            <person name="Roberts A."/>
            <person name="Saif S."/>
            <person name="Shea T."/>
            <person name="Sykes S."/>
            <person name="Wortman J."/>
            <person name="Nusbaum C."/>
            <person name="Birren B."/>
        </authorList>
    </citation>
    <scope>NUCLEOTIDE SEQUENCE [LARGE SCALE GENOMIC DNA]</scope>
    <source>
        <strain evidence="1 3">CJ05E6</strain>
    </source>
</reference>
<feature type="non-terminal residue" evidence="1">
    <location>
        <position position="82"/>
    </location>
</feature>
<dbReference type="EMBL" id="KI672829">
    <property type="protein sequence ID" value="ETL40447.1"/>
    <property type="molecule type" value="Genomic_DNA"/>
</dbReference>
<evidence type="ECO:0000313" key="2">
    <source>
        <dbReference type="EMBL" id="ETL93593.1"/>
    </source>
</evidence>
<sequence length="82" mass="9120">MAQRNSPAERVSAFVDKKGIAAWEVQVDSDTEISKHNHEAIKLIFDSCRGAIDSSLGSPRAWALDGYEDEHFRYQPISVEAA</sequence>
<accession>W2J3V8</accession>
<name>W2J3V8_PHYNI</name>
<protein>
    <submittedName>
        <fullName evidence="1">Uncharacterized protein</fullName>
    </submittedName>
</protein>
<dbReference type="OrthoDB" id="129771at2759"/>
<evidence type="ECO:0000313" key="1">
    <source>
        <dbReference type="EMBL" id="ETL40447.1"/>
    </source>
</evidence>
<dbReference type="EMBL" id="KI679554">
    <property type="protein sequence ID" value="ETL93593.1"/>
    <property type="molecule type" value="Genomic_DNA"/>
</dbReference>
<dbReference type="AlphaFoldDB" id="W2J3V8"/>
<dbReference type="Proteomes" id="UP000053864">
    <property type="component" value="Unassembled WGS sequence"/>
</dbReference>